<dbReference type="GO" id="GO:1990904">
    <property type="term" value="C:ribonucleoprotein complex"/>
    <property type="evidence" value="ECO:0007669"/>
    <property type="project" value="UniProtKB-KW"/>
</dbReference>
<dbReference type="Pfam" id="PF00830">
    <property type="entry name" value="Ribosomal_L28"/>
    <property type="match status" value="1"/>
</dbReference>
<dbReference type="GO" id="GO:0006412">
    <property type="term" value="P:translation"/>
    <property type="evidence" value="ECO:0007669"/>
    <property type="project" value="UniProtKB-UniRule"/>
</dbReference>
<dbReference type="GO" id="GO:0003735">
    <property type="term" value="F:structural constituent of ribosome"/>
    <property type="evidence" value="ECO:0007669"/>
    <property type="project" value="InterPro"/>
</dbReference>
<evidence type="ECO:0000313" key="7">
    <source>
        <dbReference type="Proteomes" id="UP000199149"/>
    </source>
</evidence>
<evidence type="ECO:0000256" key="3">
    <source>
        <dbReference type="ARBA" id="ARBA00023274"/>
    </source>
</evidence>
<dbReference type="Gene3D" id="2.30.170.40">
    <property type="entry name" value="Ribosomal protein L28/L24"/>
    <property type="match status" value="1"/>
</dbReference>
<dbReference type="STRING" id="684065.SAMN05421738_105219"/>
<evidence type="ECO:0000256" key="5">
    <source>
        <dbReference type="HAMAP-Rule" id="MF_00373"/>
    </source>
</evidence>
<organism evidence="6 7">
    <name type="scientific">Algoriella xinjiangensis</name>
    <dbReference type="NCBI Taxonomy" id="684065"/>
    <lineage>
        <taxon>Bacteria</taxon>
        <taxon>Pseudomonadati</taxon>
        <taxon>Bacteroidota</taxon>
        <taxon>Flavobacteriia</taxon>
        <taxon>Flavobacteriales</taxon>
        <taxon>Weeksellaceae</taxon>
        <taxon>Algoriella</taxon>
    </lineage>
</organism>
<gene>
    <name evidence="5" type="primary">rpmB</name>
    <name evidence="6" type="ORF">SAMN05421738_105219</name>
</gene>
<protein>
    <recommendedName>
        <fullName evidence="4 5">Large ribosomal subunit protein bL28</fullName>
    </recommendedName>
</protein>
<sequence length="78" mass="8827">MSKICQITGKKRLVGNNVSHANNKTKRTFEVNLFTKKFFMPEAGEWITLRVSAHGLKTINKVGVDEAVRRGRKEGLIK</sequence>
<comment type="similarity">
    <text evidence="1 5">Belongs to the bacterial ribosomal protein bL28 family.</text>
</comment>
<dbReference type="OrthoDB" id="9805609at2"/>
<evidence type="ECO:0000256" key="4">
    <source>
        <dbReference type="ARBA" id="ARBA00035174"/>
    </source>
</evidence>
<keyword evidence="3 5" id="KW-0687">Ribonucleoprotein</keyword>
<dbReference type="HAMAP" id="MF_00373">
    <property type="entry name" value="Ribosomal_bL28"/>
    <property type="match status" value="1"/>
</dbReference>
<evidence type="ECO:0000313" key="6">
    <source>
        <dbReference type="EMBL" id="SFN02552.1"/>
    </source>
</evidence>
<proteinExistence type="inferred from homology"/>
<dbReference type="GO" id="GO:0005840">
    <property type="term" value="C:ribosome"/>
    <property type="evidence" value="ECO:0007669"/>
    <property type="project" value="UniProtKB-KW"/>
</dbReference>
<accession>A0A1I4VMS9</accession>
<dbReference type="InterPro" id="IPR037147">
    <property type="entry name" value="Ribosomal_bL28_sf"/>
</dbReference>
<dbReference type="EMBL" id="FOUZ01000005">
    <property type="protein sequence ID" value="SFN02552.1"/>
    <property type="molecule type" value="Genomic_DNA"/>
</dbReference>
<evidence type="ECO:0000256" key="2">
    <source>
        <dbReference type="ARBA" id="ARBA00022980"/>
    </source>
</evidence>
<dbReference type="AlphaFoldDB" id="A0A1I4VMS9"/>
<dbReference type="SUPFAM" id="SSF143800">
    <property type="entry name" value="L28p-like"/>
    <property type="match status" value="1"/>
</dbReference>
<dbReference type="Proteomes" id="UP000199149">
    <property type="component" value="Unassembled WGS sequence"/>
</dbReference>
<keyword evidence="7" id="KW-1185">Reference proteome</keyword>
<dbReference type="InterPro" id="IPR034704">
    <property type="entry name" value="Ribosomal_bL28/bL31-like_sf"/>
</dbReference>
<dbReference type="PANTHER" id="PTHR13528">
    <property type="entry name" value="39S RIBOSOMAL PROTEIN L28, MITOCHONDRIAL"/>
    <property type="match status" value="1"/>
</dbReference>
<name>A0A1I4VMS9_9FLAO</name>
<dbReference type="NCBIfam" id="TIGR00009">
    <property type="entry name" value="L28"/>
    <property type="match status" value="1"/>
</dbReference>
<reference evidence="7" key="1">
    <citation type="submission" date="2016-10" db="EMBL/GenBank/DDBJ databases">
        <authorList>
            <person name="Varghese N."/>
            <person name="Submissions S."/>
        </authorList>
    </citation>
    <scope>NUCLEOTIDE SEQUENCE [LARGE SCALE GENOMIC DNA]</scope>
    <source>
        <strain evidence="7">XJ109</strain>
    </source>
</reference>
<dbReference type="RefSeq" id="WP_092907690.1">
    <property type="nucleotide sequence ID" value="NZ_FOUZ01000005.1"/>
</dbReference>
<keyword evidence="2 5" id="KW-0689">Ribosomal protein</keyword>
<dbReference type="InterPro" id="IPR001383">
    <property type="entry name" value="Ribosomal_bL28_bact-type"/>
</dbReference>
<dbReference type="InterPro" id="IPR026569">
    <property type="entry name" value="Ribosomal_bL28"/>
</dbReference>
<evidence type="ECO:0000256" key="1">
    <source>
        <dbReference type="ARBA" id="ARBA00008760"/>
    </source>
</evidence>
<dbReference type="PANTHER" id="PTHR13528:SF2">
    <property type="entry name" value="LARGE RIBOSOMAL SUBUNIT PROTEIN BL28M"/>
    <property type="match status" value="1"/>
</dbReference>